<reference evidence="1 2" key="1">
    <citation type="journal article" date="2011" name="Stand. Genomic Sci.">
        <title>Non-contiguous finished genome sequence of Bacteroides coprosuis type strain (PC139).</title>
        <authorList>
            <person name="Land M."/>
            <person name="Held B."/>
            <person name="Gronow S."/>
            <person name="Abt B."/>
            <person name="Lucas S."/>
            <person name="Del Rio T.G."/>
            <person name="Nolan M."/>
            <person name="Tice H."/>
            <person name="Cheng J.F."/>
            <person name="Pitluck S."/>
            <person name="Liolios K."/>
            <person name="Pagani I."/>
            <person name="Ivanova N."/>
            <person name="Mavromatis K."/>
            <person name="Mikhailova N."/>
            <person name="Pati A."/>
            <person name="Tapia R."/>
            <person name="Han C."/>
            <person name="Goodwin L."/>
            <person name="Chen A."/>
            <person name="Palaniappan K."/>
            <person name="Hauser L."/>
            <person name="Brambilla E.M."/>
            <person name="Rohde M."/>
            <person name="Goker M."/>
            <person name="Detter J.C."/>
            <person name="Woyke T."/>
            <person name="Bristow J."/>
            <person name="Eisen J.A."/>
            <person name="Markowitz V."/>
            <person name="Hugenholtz P."/>
            <person name="Kyrpides N.C."/>
            <person name="Klenk H.P."/>
            <person name="Lapidus A."/>
        </authorList>
    </citation>
    <scope>NUCLEOTIDE SEQUENCE [LARGE SCALE GENOMIC DNA]</scope>
    <source>
        <strain evidence="1 2">DSM 18011</strain>
    </source>
</reference>
<dbReference type="STRING" id="679937.Bcop_1865"/>
<accession>F3ZS32</accession>
<keyword evidence="2" id="KW-1185">Reference proteome</keyword>
<dbReference type="AlphaFoldDB" id="F3ZS32"/>
<organism evidence="1 2">
    <name type="scientific">Bacteroides coprosuis DSM 18011</name>
    <dbReference type="NCBI Taxonomy" id="679937"/>
    <lineage>
        <taxon>Bacteria</taxon>
        <taxon>Pseudomonadati</taxon>
        <taxon>Bacteroidota</taxon>
        <taxon>Bacteroidia</taxon>
        <taxon>Bacteroidales</taxon>
        <taxon>Bacteroidaceae</taxon>
        <taxon>Bacteroides</taxon>
    </lineage>
</organism>
<dbReference type="HOGENOM" id="CLU_3284778_0_0_10"/>
<protein>
    <submittedName>
        <fullName evidence="1">Uncharacterized protein</fullName>
    </submittedName>
</protein>
<gene>
    <name evidence="1" type="ORF">Bcop_1865</name>
</gene>
<evidence type="ECO:0000313" key="2">
    <source>
        <dbReference type="Proteomes" id="UP000018439"/>
    </source>
</evidence>
<dbReference type="Proteomes" id="UP000018439">
    <property type="component" value="Chromosome"/>
</dbReference>
<proteinExistence type="predicted"/>
<evidence type="ECO:0000313" key="1">
    <source>
        <dbReference type="EMBL" id="EGJ72053.1"/>
    </source>
</evidence>
<dbReference type="EMBL" id="CM001167">
    <property type="protein sequence ID" value="EGJ72053.1"/>
    <property type="molecule type" value="Genomic_DNA"/>
</dbReference>
<name>F3ZS32_9BACE</name>
<sequence>MCLIEEFGVSFMSFVKNSCRRLSEFFNMTINEENDNDLNT</sequence>